<name>A0A2K3MRI9_TRIPR</name>
<dbReference type="Gene3D" id="3.30.70.330">
    <property type="match status" value="1"/>
</dbReference>
<feature type="region of interest" description="Disordered" evidence="2">
    <location>
        <begin position="522"/>
        <end position="562"/>
    </location>
</feature>
<dbReference type="InterPro" id="IPR012677">
    <property type="entry name" value="Nucleotide-bd_a/b_plait_sf"/>
</dbReference>
<feature type="compositionally biased region" description="Low complexity" evidence="2">
    <location>
        <begin position="476"/>
        <end position="485"/>
    </location>
</feature>
<accession>A0A2K3MRI9</accession>
<feature type="region of interest" description="Disordered" evidence="2">
    <location>
        <begin position="636"/>
        <end position="655"/>
    </location>
</feature>
<feature type="region of interest" description="Disordered" evidence="2">
    <location>
        <begin position="123"/>
        <end position="186"/>
    </location>
</feature>
<dbReference type="Pfam" id="PF00076">
    <property type="entry name" value="RRM_1"/>
    <property type="match status" value="1"/>
</dbReference>
<feature type="region of interest" description="Disordered" evidence="2">
    <location>
        <begin position="465"/>
        <end position="502"/>
    </location>
</feature>
<dbReference type="InterPro" id="IPR035979">
    <property type="entry name" value="RBD_domain_sf"/>
</dbReference>
<organism evidence="4 5">
    <name type="scientific">Trifolium pratense</name>
    <name type="common">Red clover</name>
    <dbReference type="NCBI Taxonomy" id="57577"/>
    <lineage>
        <taxon>Eukaryota</taxon>
        <taxon>Viridiplantae</taxon>
        <taxon>Streptophyta</taxon>
        <taxon>Embryophyta</taxon>
        <taxon>Tracheophyta</taxon>
        <taxon>Spermatophyta</taxon>
        <taxon>Magnoliopsida</taxon>
        <taxon>eudicotyledons</taxon>
        <taxon>Gunneridae</taxon>
        <taxon>Pentapetalae</taxon>
        <taxon>rosids</taxon>
        <taxon>fabids</taxon>
        <taxon>Fabales</taxon>
        <taxon>Fabaceae</taxon>
        <taxon>Papilionoideae</taxon>
        <taxon>50 kb inversion clade</taxon>
        <taxon>NPAAA clade</taxon>
        <taxon>Hologalegina</taxon>
        <taxon>IRL clade</taxon>
        <taxon>Trifolieae</taxon>
        <taxon>Trifolium</taxon>
    </lineage>
</organism>
<comment type="caution">
    <text evidence="4">The sequence shown here is derived from an EMBL/GenBank/DDBJ whole genome shotgun (WGS) entry which is preliminary data.</text>
</comment>
<dbReference type="SUPFAM" id="SSF54928">
    <property type="entry name" value="RNA-binding domain, RBD"/>
    <property type="match status" value="1"/>
</dbReference>
<evidence type="ECO:0000256" key="1">
    <source>
        <dbReference type="PROSITE-ProRule" id="PRU00176"/>
    </source>
</evidence>
<evidence type="ECO:0000313" key="5">
    <source>
        <dbReference type="Proteomes" id="UP000236291"/>
    </source>
</evidence>
<dbReference type="PANTHER" id="PTHR34427">
    <property type="entry name" value="DUF4283 DOMAIN PROTEIN"/>
    <property type="match status" value="1"/>
</dbReference>
<reference evidence="4 5" key="1">
    <citation type="journal article" date="2014" name="Am. J. Bot.">
        <title>Genome assembly and annotation for red clover (Trifolium pratense; Fabaceae).</title>
        <authorList>
            <person name="Istvanek J."/>
            <person name="Jaros M."/>
            <person name="Krenek A."/>
            <person name="Repkova J."/>
        </authorList>
    </citation>
    <scope>NUCLEOTIDE SEQUENCE [LARGE SCALE GENOMIC DNA]</scope>
    <source>
        <strain evidence="5">cv. Tatra</strain>
        <tissue evidence="4">Young leaves</tissue>
    </source>
</reference>
<protein>
    <recommendedName>
        <fullName evidence="3">RRM domain-containing protein</fullName>
    </recommendedName>
</protein>
<dbReference type="CDD" id="cd00590">
    <property type="entry name" value="RRM_SF"/>
    <property type="match status" value="1"/>
</dbReference>
<evidence type="ECO:0000259" key="3">
    <source>
        <dbReference type="PROSITE" id="PS50102"/>
    </source>
</evidence>
<dbReference type="GO" id="GO:0003723">
    <property type="term" value="F:RNA binding"/>
    <property type="evidence" value="ECO:0007669"/>
    <property type="project" value="UniProtKB-UniRule"/>
</dbReference>
<dbReference type="InterPro" id="IPR000504">
    <property type="entry name" value="RRM_dom"/>
</dbReference>
<feature type="domain" description="RRM" evidence="3">
    <location>
        <begin position="44"/>
        <end position="121"/>
    </location>
</feature>
<dbReference type="SMART" id="SM00360">
    <property type="entry name" value="RRM"/>
    <property type="match status" value="1"/>
</dbReference>
<dbReference type="EMBL" id="ASHM01011491">
    <property type="protein sequence ID" value="PNX93423.1"/>
    <property type="molecule type" value="Genomic_DNA"/>
</dbReference>
<dbReference type="Proteomes" id="UP000236291">
    <property type="component" value="Unassembled WGS sequence"/>
</dbReference>
<reference evidence="4 5" key="2">
    <citation type="journal article" date="2017" name="Front. Plant Sci.">
        <title>Gene Classification and Mining of Molecular Markers Useful in Red Clover (Trifolium pratense) Breeding.</title>
        <authorList>
            <person name="Istvanek J."/>
            <person name="Dluhosova J."/>
            <person name="Dluhos P."/>
            <person name="Patkova L."/>
            <person name="Nedelnik J."/>
            <person name="Repkova J."/>
        </authorList>
    </citation>
    <scope>NUCLEOTIDE SEQUENCE [LARGE SCALE GENOMIC DNA]</scope>
    <source>
        <strain evidence="5">cv. Tatra</strain>
        <tissue evidence="4">Young leaves</tissue>
    </source>
</reference>
<evidence type="ECO:0000256" key="2">
    <source>
        <dbReference type="SAM" id="MobiDB-lite"/>
    </source>
</evidence>
<evidence type="ECO:0000313" key="4">
    <source>
        <dbReference type="EMBL" id="PNX93423.1"/>
    </source>
</evidence>
<dbReference type="PROSITE" id="PS50102">
    <property type="entry name" value="RRM"/>
    <property type="match status" value="1"/>
</dbReference>
<dbReference type="AlphaFoldDB" id="A0A2K3MRI9"/>
<proteinExistence type="predicted"/>
<sequence length="655" mass="73577">MGEEHDHGWKYVRGRNRQERGNNQYRIDIATNQRRHKEKEQPPVTYFFTNFPETFGAKALSNVFQKYGDIAEVVIPARRDRRGERYGFARFDNVIDIRKFEYELDGIIIGRDKLSVNISRFQRPEKQLEPTPAGTTSAPNRHDRKGWDDRNFGRKEPDHIRESNSFAMAVKKGKENKSKPRQPFQGPRRVCFRVGNEVLDNFKGAFVGTVLQPGMSYNIQEEFHMQGYFGIKITPLGANLVLLEEQEGGEMQALQADAKEWLDQWFCHIKPWEPCMVDNERVMWVRVYGIPVHAWHVDFFELICKAYGTFINADVGTTKKNTMDVARLMLRTKGHKVVDDVFEAIINGEIYSLRIIEDSYGPMRILIPPVNTNEGRDASVGSSDEEEEPGYEEVVESLDGHDHDEEVREIVGEAGHSLALFANLNSNGNNSIVEETDDGSQQEGENQFNAKDNMLLSHPKVIIPTCDRSNESRTGPTSTSPATASLGRDKGDSGAISKPVGVDDMGCVKPKRILKKLSDISGQNTGVSHRTGGTHDEPVKSVPSRSKLAATTQPPVCSRNPAGKIKKSRIMSNSVSSAGAILCCSSLHSSDIRNCNNLILKQREKEVTSKVWNGAKDLGVKGGADEAECIRQIHNNESRDVEGRRQREQLKKVPK</sequence>
<gene>
    <name evidence="4" type="ORF">L195_g016577</name>
</gene>
<dbReference type="ExpressionAtlas" id="A0A2K3MRI9">
    <property type="expression patterns" value="baseline"/>
</dbReference>
<feature type="compositionally biased region" description="Basic and acidic residues" evidence="2">
    <location>
        <begin position="145"/>
        <end position="162"/>
    </location>
</feature>
<dbReference type="PANTHER" id="PTHR34427:SF5">
    <property type="entry name" value="DUF4283 DOMAIN-CONTAINING PROTEIN"/>
    <property type="match status" value="1"/>
</dbReference>
<keyword evidence="1" id="KW-0694">RNA-binding</keyword>